<proteinExistence type="predicted"/>
<accession>A0A2Z6R6F7</accession>
<reference evidence="1 2" key="1">
    <citation type="submission" date="2017-11" db="EMBL/GenBank/DDBJ databases">
        <title>The genome of Rhizophagus clarus HR1 reveals common genetic basis of auxotrophy among arbuscular mycorrhizal fungi.</title>
        <authorList>
            <person name="Kobayashi Y."/>
        </authorList>
    </citation>
    <scope>NUCLEOTIDE SEQUENCE [LARGE SCALE GENOMIC DNA]</scope>
    <source>
        <strain evidence="1 2">HR1</strain>
    </source>
</reference>
<evidence type="ECO:0000313" key="1">
    <source>
        <dbReference type="EMBL" id="GBB88288.1"/>
    </source>
</evidence>
<dbReference type="EMBL" id="BEXD01000541">
    <property type="protein sequence ID" value="GBB88288.1"/>
    <property type="molecule type" value="Genomic_DNA"/>
</dbReference>
<name>A0A2Z6R6F7_9GLOM</name>
<sequence length="159" mass="18256">MSVARQKHDRTFGIKIREVGVLPDEKHDWTFGIKIKEVGVLPDEKHDWTFGIKVRECYWTKSTIGLLELNVAGREHDRTFRIKVSHVNRSTCLALHIKLTYGQIYMMLRISVKLADLVLKEQTPLTQADNDFALTSVAQQNSILLSAETETENMKITMD</sequence>
<dbReference type="Proteomes" id="UP000247702">
    <property type="component" value="Unassembled WGS sequence"/>
</dbReference>
<gene>
    <name evidence="1" type="ORF">RclHR1_14850003</name>
</gene>
<keyword evidence="2" id="KW-1185">Reference proteome</keyword>
<protein>
    <submittedName>
        <fullName evidence="1">Uncharacterized protein</fullName>
    </submittedName>
</protein>
<organism evidence="1 2">
    <name type="scientific">Rhizophagus clarus</name>
    <dbReference type="NCBI Taxonomy" id="94130"/>
    <lineage>
        <taxon>Eukaryota</taxon>
        <taxon>Fungi</taxon>
        <taxon>Fungi incertae sedis</taxon>
        <taxon>Mucoromycota</taxon>
        <taxon>Glomeromycotina</taxon>
        <taxon>Glomeromycetes</taxon>
        <taxon>Glomerales</taxon>
        <taxon>Glomeraceae</taxon>
        <taxon>Rhizophagus</taxon>
    </lineage>
</organism>
<evidence type="ECO:0000313" key="2">
    <source>
        <dbReference type="Proteomes" id="UP000247702"/>
    </source>
</evidence>
<dbReference type="AlphaFoldDB" id="A0A2Z6R6F7"/>
<comment type="caution">
    <text evidence="1">The sequence shown here is derived from an EMBL/GenBank/DDBJ whole genome shotgun (WGS) entry which is preliminary data.</text>
</comment>